<gene>
    <name evidence="12" type="ORF">WH52_11410</name>
</gene>
<dbReference type="Gene3D" id="2.60.40.1120">
    <property type="entry name" value="Carboxypeptidase-like, regulatory domain"/>
    <property type="match status" value="1"/>
</dbReference>
<dbReference type="InParanoid" id="A0A1Y2PCE9"/>
<evidence type="ECO:0000256" key="8">
    <source>
        <dbReference type="PROSITE-ProRule" id="PRU01360"/>
    </source>
</evidence>
<protein>
    <submittedName>
        <fullName evidence="12">TonB-dependent receptor</fullName>
    </submittedName>
</protein>
<dbReference type="AlphaFoldDB" id="A0A1Y2PCE9"/>
<dbReference type="RefSeq" id="WP_086031085.1">
    <property type="nucleotide sequence ID" value="NZ_LAPZ01000011.1"/>
</dbReference>
<comment type="similarity">
    <text evidence="8">Belongs to the TonB-dependent receptor family.</text>
</comment>
<evidence type="ECO:0000313" key="12">
    <source>
        <dbReference type="EMBL" id="OSY87467.1"/>
    </source>
</evidence>
<evidence type="ECO:0000256" key="7">
    <source>
        <dbReference type="ARBA" id="ARBA00023237"/>
    </source>
</evidence>
<dbReference type="SUPFAM" id="SSF49464">
    <property type="entry name" value="Carboxypeptidase regulatory domain-like"/>
    <property type="match status" value="1"/>
</dbReference>
<evidence type="ECO:0000256" key="4">
    <source>
        <dbReference type="ARBA" id="ARBA00022692"/>
    </source>
</evidence>
<keyword evidence="4 8" id="KW-0812">Transmembrane</keyword>
<keyword evidence="5 9" id="KW-0732">Signal</keyword>
<keyword evidence="12" id="KW-0675">Receptor</keyword>
<dbReference type="Pfam" id="PF07715">
    <property type="entry name" value="Plug"/>
    <property type="match status" value="1"/>
</dbReference>
<dbReference type="Gene3D" id="2.170.130.10">
    <property type="entry name" value="TonB-dependent receptor, plug domain"/>
    <property type="match status" value="1"/>
</dbReference>
<dbReference type="PANTHER" id="PTHR30069">
    <property type="entry name" value="TONB-DEPENDENT OUTER MEMBRANE RECEPTOR"/>
    <property type="match status" value="1"/>
</dbReference>
<evidence type="ECO:0000256" key="9">
    <source>
        <dbReference type="SAM" id="SignalP"/>
    </source>
</evidence>
<evidence type="ECO:0000256" key="3">
    <source>
        <dbReference type="ARBA" id="ARBA00022452"/>
    </source>
</evidence>
<keyword evidence="3 8" id="KW-1134">Transmembrane beta strand</keyword>
<dbReference type="OrthoDB" id="8764943at2"/>
<comment type="caution">
    <text evidence="12">The sequence shown here is derived from an EMBL/GenBank/DDBJ whole genome shotgun (WGS) entry which is preliminary data.</text>
</comment>
<dbReference type="EMBL" id="LAPZ01000011">
    <property type="protein sequence ID" value="OSY87467.1"/>
    <property type="molecule type" value="Genomic_DNA"/>
</dbReference>
<dbReference type="Proteomes" id="UP000194221">
    <property type="component" value="Unassembled WGS sequence"/>
</dbReference>
<name>A0A1Y2PCE9_9FLAO</name>
<dbReference type="GO" id="GO:0009279">
    <property type="term" value="C:cell outer membrane"/>
    <property type="evidence" value="ECO:0007669"/>
    <property type="project" value="UniProtKB-SubCell"/>
</dbReference>
<dbReference type="PROSITE" id="PS52016">
    <property type="entry name" value="TONB_DEPENDENT_REC_3"/>
    <property type="match status" value="1"/>
</dbReference>
<sequence>MKTICYIFMVLSSIVISAQVTIKGKVLEQTSNQPLEFATVILTDSKTNKIIAGETTNENGQYTIKTKKGTYTIKVEFIGFKNKSIENITLSNNQTIPTFFLVEDAEKLDEVEVTAEKSTTEYKLDKRVFNVGKDLISKGGSVTDVLNNVPSVNVDIEGGVSLRGNPNVRVLINGRPSVLTANNGLESIPSETIEKVEVITNPSAKYDAEGTAGIINIVLKKNTKGRFGSSLQLTTGIPDNHRINYNVNYKKEKFNLFSNIGYRYISFSGNGFLNRTNFDNNKNVISFSNRTTNRTRRMNTLNLYFGSDYYINDKNTLTLSYYYRNNLSRNTVDYAFDFLNSSQQVDSRVVTQESYREPQKANQIEFNYVKTFDKKGQKFTLNLQYDFWNDDENEFVKEQQVFPTNTAIKTLQSRDVESSKDFLFQSDFKLPITKKSHVEMGVKGEIRNIDSDYKVWDNTVLVDSLDNLLKYNERIYGAYIQYGNRKNKLQYLVGLRAEHANTGSTDRKNQFKTDKSYTDLFPTAHLTYNFTDATNLQLSYSRRIRRPSFWHLNPFGGISDRRNIRVGNPDLNPMYTNSYELGFLKRWKRFTINPSIYYQRTTNVFETLITANSFGALVSKPINSGTEKRYGAELAVRFSPYKWWRLSSEFNYFGFSQRGIYTVDDNAWSTRLNSRMKFSKLTIQYSFNYQGERQSGQVFTEGQYRADLGISKDFWNDKATVTLNMNNIFDSNIRKRLITGEDYTAYRYERPIGRFSSITFTYRFNRTKKDRDRLPD</sequence>
<dbReference type="STRING" id="1635173.WH52_11410"/>
<keyword evidence="2 8" id="KW-0813">Transport</keyword>
<evidence type="ECO:0000259" key="11">
    <source>
        <dbReference type="Pfam" id="PF14905"/>
    </source>
</evidence>
<dbReference type="Pfam" id="PF14905">
    <property type="entry name" value="OMP_b-brl_3"/>
    <property type="match status" value="1"/>
</dbReference>
<proteinExistence type="inferred from homology"/>
<feature type="domain" description="Outer membrane protein beta-barrel" evidence="11">
    <location>
        <begin position="370"/>
        <end position="762"/>
    </location>
</feature>
<dbReference type="InterPro" id="IPR039426">
    <property type="entry name" value="TonB-dep_rcpt-like"/>
</dbReference>
<evidence type="ECO:0000313" key="13">
    <source>
        <dbReference type="Proteomes" id="UP000194221"/>
    </source>
</evidence>
<evidence type="ECO:0000259" key="10">
    <source>
        <dbReference type="Pfam" id="PF07715"/>
    </source>
</evidence>
<keyword evidence="13" id="KW-1185">Reference proteome</keyword>
<evidence type="ECO:0000256" key="1">
    <source>
        <dbReference type="ARBA" id="ARBA00004571"/>
    </source>
</evidence>
<dbReference type="SUPFAM" id="SSF56935">
    <property type="entry name" value="Porins"/>
    <property type="match status" value="1"/>
</dbReference>
<dbReference type="PANTHER" id="PTHR30069:SF29">
    <property type="entry name" value="HEMOGLOBIN AND HEMOGLOBIN-HAPTOGLOBIN-BINDING PROTEIN 1-RELATED"/>
    <property type="match status" value="1"/>
</dbReference>
<dbReference type="InterPro" id="IPR041700">
    <property type="entry name" value="OMP_b-brl_3"/>
</dbReference>
<dbReference type="InterPro" id="IPR037066">
    <property type="entry name" value="Plug_dom_sf"/>
</dbReference>
<dbReference type="Pfam" id="PF13715">
    <property type="entry name" value="CarbopepD_reg_2"/>
    <property type="match status" value="1"/>
</dbReference>
<reference evidence="12 13" key="1">
    <citation type="submission" date="2015-03" db="EMBL/GenBank/DDBJ databases">
        <title>Genome sequence of Tenacibaculum sp. S2-2, isolated from intestinal microbiota of sea cucumber, Apostichopus japonicas.</title>
        <authorList>
            <person name="Shao Z."/>
            <person name="Wang L."/>
            <person name="Li X."/>
        </authorList>
    </citation>
    <scope>NUCLEOTIDE SEQUENCE [LARGE SCALE GENOMIC DNA]</scope>
    <source>
        <strain evidence="12 13">S2-2</strain>
    </source>
</reference>
<dbReference type="InterPro" id="IPR036942">
    <property type="entry name" value="Beta-barrel_TonB_sf"/>
</dbReference>
<dbReference type="GO" id="GO:0044718">
    <property type="term" value="P:siderophore transmembrane transport"/>
    <property type="evidence" value="ECO:0007669"/>
    <property type="project" value="TreeGrafter"/>
</dbReference>
<evidence type="ECO:0000256" key="5">
    <source>
        <dbReference type="ARBA" id="ARBA00022729"/>
    </source>
</evidence>
<keyword evidence="6 8" id="KW-0472">Membrane</keyword>
<feature type="signal peptide" evidence="9">
    <location>
        <begin position="1"/>
        <end position="18"/>
    </location>
</feature>
<dbReference type="Gene3D" id="2.40.170.20">
    <property type="entry name" value="TonB-dependent receptor, beta-barrel domain"/>
    <property type="match status" value="1"/>
</dbReference>
<keyword evidence="7 8" id="KW-0998">Cell outer membrane</keyword>
<organism evidence="12 13">
    <name type="scientific">Tenacibaculum holothuriorum</name>
    <dbReference type="NCBI Taxonomy" id="1635173"/>
    <lineage>
        <taxon>Bacteria</taxon>
        <taxon>Pseudomonadati</taxon>
        <taxon>Bacteroidota</taxon>
        <taxon>Flavobacteriia</taxon>
        <taxon>Flavobacteriales</taxon>
        <taxon>Flavobacteriaceae</taxon>
        <taxon>Tenacibaculum</taxon>
    </lineage>
</organism>
<evidence type="ECO:0000256" key="2">
    <source>
        <dbReference type="ARBA" id="ARBA00022448"/>
    </source>
</evidence>
<dbReference type="GO" id="GO:0015344">
    <property type="term" value="F:siderophore uptake transmembrane transporter activity"/>
    <property type="evidence" value="ECO:0007669"/>
    <property type="project" value="TreeGrafter"/>
</dbReference>
<evidence type="ECO:0000256" key="6">
    <source>
        <dbReference type="ARBA" id="ARBA00023136"/>
    </source>
</evidence>
<feature type="domain" description="TonB-dependent receptor plug" evidence="10">
    <location>
        <begin position="139"/>
        <end position="214"/>
    </location>
</feature>
<dbReference type="InterPro" id="IPR008969">
    <property type="entry name" value="CarboxyPept-like_regulatory"/>
</dbReference>
<accession>A0A1Y2PCE9</accession>
<dbReference type="InterPro" id="IPR012910">
    <property type="entry name" value="Plug_dom"/>
</dbReference>
<comment type="subcellular location">
    <subcellularLocation>
        <location evidence="1 8">Cell outer membrane</location>
        <topology evidence="1 8">Multi-pass membrane protein</topology>
    </subcellularLocation>
</comment>
<feature type="chain" id="PRO_5010996525" evidence="9">
    <location>
        <begin position="19"/>
        <end position="776"/>
    </location>
</feature>